<evidence type="ECO:0000313" key="4">
    <source>
        <dbReference type="EMBL" id="JAI65716.1"/>
    </source>
</evidence>
<dbReference type="Pfam" id="PF00135">
    <property type="entry name" value="COesterase"/>
    <property type="match status" value="1"/>
</dbReference>
<sequence>MQHYHLPFLCVPLYSHPHPSLSYHLTEIMATVINEYTDWERPMRHPITTREETLALLSDALYGAPVMHTGNLHSHASSKTFLYVFDYQTKNGDFEQVRKLVNEVVCVCTDKLMWVRVSMDGQVRKWVMVLMFLCMNR</sequence>
<name>A0A0P4WG08_SCYOL</name>
<dbReference type="AlphaFoldDB" id="A0A0P4WG08"/>
<comment type="similarity">
    <text evidence="1">Belongs to the type-B carboxylesterase/lipase family.</text>
</comment>
<proteinExistence type="inferred from homology"/>
<protein>
    <recommendedName>
        <fullName evidence="3">Carboxylesterase type B domain-containing protein</fullName>
    </recommendedName>
</protein>
<organism evidence="4">
    <name type="scientific">Scylla olivacea</name>
    <name type="common">Orange mud crab</name>
    <name type="synonym">Cancer olivacea</name>
    <dbReference type="NCBI Taxonomy" id="85551"/>
    <lineage>
        <taxon>Eukaryota</taxon>
        <taxon>Metazoa</taxon>
        <taxon>Ecdysozoa</taxon>
        <taxon>Arthropoda</taxon>
        <taxon>Crustacea</taxon>
        <taxon>Multicrustacea</taxon>
        <taxon>Malacostraca</taxon>
        <taxon>Eumalacostraca</taxon>
        <taxon>Eucarida</taxon>
        <taxon>Decapoda</taxon>
        <taxon>Pleocyemata</taxon>
        <taxon>Brachyura</taxon>
        <taxon>Eubrachyura</taxon>
        <taxon>Portunoidea</taxon>
        <taxon>Portunidae</taxon>
        <taxon>Portuninae</taxon>
        <taxon>Scylla</taxon>
    </lineage>
</organism>
<evidence type="ECO:0000259" key="3">
    <source>
        <dbReference type="Pfam" id="PF00135"/>
    </source>
</evidence>
<reference evidence="4" key="1">
    <citation type="submission" date="2015-09" db="EMBL/GenBank/DDBJ databases">
        <title>Scylla olivacea transcriptome.</title>
        <authorList>
            <person name="Ikhwanuddin M."/>
        </authorList>
    </citation>
    <scope>NUCLEOTIDE SEQUENCE</scope>
</reference>
<evidence type="ECO:0000256" key="1">
    <source>
        <dbReference type="ARBA" id="ARBA00005964"/>
    </source>
</evidence>
<evidence type="ECO:0000256" key="2">
    <source>
        <dbReference type="ARBA" id="ARBA00023180"/>
    </source>
</evidence>
<dbReference type="PANTHER" id="PTHR43903">
    <property type="entry name" value="NEUROLIGIN"/>
    <property type="match status" value="1"/>
</dbReference>
<dbReference type="InterPro" id="IPR029058">
    <property type="entry name" value="AB_hydrolase_fold"/>
</dbReference>
<dbReference type="SUPFAM" id="SSF53474">
    <property type="entry name" value="alpha/beta-Hydrolases"/>
    <property type="match status" value="1"/>
</dbReference>
<dbReference type="InterPro" id="IPR051093">
    <property type="entry name" value="Neuroligin/BSAL"/>
</dbReference>
<accession>A0A0P4WG08</accession>
<dbReference type="Gene3D" id="3.40.50.1820">
    <property type="entry name" value="alpha/beta hydrolase"/>
    <property type="match status" value="1"/>
</dbReference>
<keyword evidence="2" id="KW-0325">Glycoprotein</keyword>
<feature type="domain" description="Carboxylesterase type B" evidence="3">
    <location>
        <begin position="25"/>
        <end position="94"/>
    </location>
</feature>
<dbReference type="EMBL" id="GDRN01057233">
    <property type="protein sequence ID" value="JAI65716.1"/>
    <property type="molecule type" value="Transcribed_RNA"/>
</dbReference>
<dbReference type="InterPro" id="IPR002018">
    <property type="entry name" value="CarbesteraseB"/>
</dbReference>